<evidence type="ECO:0000313" key="2">
    <source>
        <dbReference type="EMBL" id="ARN83385.1"/>
    </source>
</evidence>
<feature type="chain" id="PRO_5012823002" description="DNA-binding protein" evidence="1">
    <location>
        <begin position="19"/>
        <end position="112"/>
    </location>
</feature>
<dbReference type="AlphaFoldDB" id="A0A1W6N0M6"/>
<evidence type="ECO:0000313" key="3">
    <source>
        <dbReference type="Proteomes" id="UP000193978"/>
    </source>
</evidence>
<organism evidence="2 3">
    <name type="scientific">Methylocystis bryophila</name>
    <dbReference type="NCBI Taxonomy" id="655015"/>
    <lineage>
        <taxon>Bacteria</taxon>
        <taxon>Pseudomonadati</taxon>
        <taxon>Pseudomonadota</taxon>
        <taxon>Alphaproteobacteria</taxon>
        <taxon>Hyphomicrobiales</taxon>
        <taxon>Methylocystaceae</taxon>
        <taxon>Methylocystis</taxon>
    </lineage>
</organism>
<sequence>MRAALFTVAILSAVPAFAQTAGVAPASKPAAPMAAPAHPAAHGVVAPLDVNSATPEQLASVKGLDKSMVEAIVKGRPFKSLDELTKNKIIPEDAFAKVKEHLTVGASGTIAH</sequence>
<feature type="signal peptide" evidence="1">
    <location>
        <begin position="1"/>
        <end position="18"/>
    </location>
</feature>
<proteinExistence type="predicted"/>
<dbReference type="SUPFAM" id="SSF81585">
    <property type="entry name" value="PsbU/PolX domain-like"/>
    <property type="match status" value="1"/>
</dbReference>
<accession>A0A1W6N0M6</accession>
<evidence type="ECO:0008006" key="4">
    <source>
        <dbReference type="Google" id="ProtNLM"/>
    </source>
</evidence>
<name>A0A1W6N0M6_9HYPH</name>
<evidence type="ECO:0000256" key="1">
    <source>
        <dbReference type="SAM" id="SignalP"/>
    </source>
</evidence>
<gene>
    <name evidence="2" type="ORF">B1812_04665</name>
</gene>
<keyword evidence="3" id="KW-1185">Reference proteome</keyword>
<dbReference type="Gene3D" id="1.10.150.320">
    <property type="entry name" value="Photosystem II 12 kDa extrinsic protein"/>
    <property type="match status" value="1"/>
</dbReference>
<dbReference type="Pfam" id="PF12836">
    <property type="entry name" value="HHH_3"/>
    <property type="match status" value="1"/>
</dbReference>
<reference evidence="2 3" key="1">
    <citation type="submission" date="2017-02" db="EMBL/GenBank/DDBJ databases">
        <authorList>
            <person name="Peterson S.W."/>
        </authorList>
    </citation>
    <scope>NUCLEOTIDE SEQUENCE [LARGE SCALE GENOMIC DNA]</scope>
    <source>
        <strain evidence="2 3">S285</strain>
    </source>
</reference>
<keyword evidence="1" id="KW-0732">Signal</keyword>
<dbReference type="STRING" id="655015.B1812_04665"/>
<dbReference type="EMBL" id="CP019948">
    <property type="protein sequence ID" value="ARN83385.1"/>
    <property type="molecule type" value="Genomic_DNA"/>
</dbReference>
<protein>
    <recommendedName>
        <fullName evidence="4">DNA-binding protein</fullName>
    </recommendedName>
</protein>
<dbReference type="Proteomes" id="UP000193978">
    <property type="component" value="Chromosome"/>
</dbReference>
<dbReference type="KEGG" id="mbry:B1812_04665"/>